<name>A0A8B8UV12_SACPA</name>
<evidence type="ECO:0000256" key="2">
    <source>
        <dbReference type="SAM" id="Phobius"/>
    </source>
</evidence>
<reference evidence="3" key="2">
    <citation type="submission" date="2020-01" db="EMBL/GenBank/DDBJ databases">
        <title>Population-level Yeast Reference Genomes.</title>
        <authorList>
            <person name="Yue J.-X."/>
        </authorList>
    </citation>
    <scope>NUCLEOTIDE SEQUENCE</scope>
    <source>
        <strain evidence="3">CBS432</strain>
    </source>
</reference>
<keyword evidence="2" id="KW-1133">Transmembrane helix</keyword>
<keyword evidence="2" id="KW-0472">Membrane</keyword>
<gene>
    <name evidence="3" type="primary">MIN9</name>
    <name evidence="3" type="ORF">SPAR_K01850</name>
</gene>
<sequence>MNPRYRFILRFYSSKRPTFHNLAPPKTNVNELRTSNSQNKGKHKGKLLVLVGTLALVTSVISVNYQKNKPVEFLE</sequence>
<dbReference type="KEGG" id="spao:SPAR_K01850"/>
<accession>A0A8B8UV12</accession>
<keyword evidence="2" id="KW-0812">Transmembrane</keyword>
<evidence type="ECO:0000313" key="3">
    <source>
        <dbReference type="RefSeq" id="XP_033767600.1"/>
    </source>
</evidence>
<reference evidence="3" key="1">
    <citation type="journal article" date="2017" name="Nat. Genet.">
        <title>Contrasting evolutionary genome dynamics between domesticated and wild yeasts.</title>
        <authorList>
            <person name="Yue J.X."/>
            <person name="Li J."/>
            <person name="Aigrain L."/>
            <person name="Hallin J."/>
            <person name="Persson K."/>
            <person name="Oliver K."/>
            <person name="Bergstrom A."/>
            <person name="Coupland P."/>
            <person name="Warringer J."/>
            <person name="Lagomarsino M.C."/>
            <person name="Fischer G."/>
            <person name="Durbin R."/>
            <person name="Liti G."/>
        </authorList>
    </citation>
    <scope>NUCLEOTIDE SEQUENCE</scope>
    <source>
        <strain evidence="3">CBS432</strain>
    </source>
</reference>
<dbReference type="OrthoDB" id="4065283at2759"/>
<feature type="region of interest" description="Disordered" evidence="1">
    <location>
        <begin position="20"/>
        <end position="40"/>
    </location>
</feature>
<organism evidence="3">
    <name type="scientific">Saccharomyces paradoxus</name>
    <name type="common">Yeast</name>
    <name type="synonym">Saccharomyces douglasii</name>
    <dbReference type="NCBI Taxonomy" id="27291"/>
    <lineage>
        <taxon>Eukaryota</taxon>
        <taxon>Fungi</taxon>
        <taxon>Dikarya</taxon>
        <taxon>Ascomycota</taxon>
        <taxon>Saccharomycotina</taxon>
        <taxon>Saccharomycetes</taxon>
        <taxon>Saccharomycetales</taxon>
        <taxon>Saccharomycetaceae</taxon>
        <taxon>Saccharomyces</taxon>
    </lineage>
</organism>
<feature type="compositionally biased region" description="Polar residues" evidence="1">
    <location>
        <begin position="27"/>
        <end position="39"/>
    </location>
</feature>
<feature type="transmembrane region" description="Helical" evidence="2">
    <location>
        <begin position="47"/>
        <end position="65"/>
    </location>
</feature>
<dbReference type="InterPro" id="IPR057781">
    <property type="entry name" value="YKL023C-A-like"/>
</dbReference>
<proteinExistence type="predicted"/>
<evidence type="ECO:0000256" key="1">
    <source>
        <dbReference type="SAM" id="MobiDB-lite"/>
    </source>
</evidence>
<reference evidence="3" key="4">
    <citation type="submission" date="2025-08" db="UniProtKB">
        <authorList>
            <consortium name="RefSeq"/>
        </authorList>
    </citation>
    <scope>IDENTIFICATION</scope>
    <source>
        <strain evidence="3">CBS432</strain>
    </source>
</reference>
<dbReference type="Pfam" id="PF23521">
    <property type="entry name" value="YKL023C-A"/>
    <property type="match status" value="1"/>
</dbReference>
<dbReference type="GeneID" id="54631953"/>
<dbReference type="AlphaFoldDB" id="A0A8B8UV12"/>
<protein>
    <submittedName>
        <fullName evidence="3">Min9p</fullName>
    </submittedName>
</protein>
<reference evidence="3" key="3">
    <citation type="submission" date="2025-07" db="EMBL/GenBank/DDBJ databases">
        <authorList>
            <consortium name="NCBI Genome Project"/>
        </authorList>
    </citation>
    <scope>NUCLEOTIDE SEQUENCE</scope>
    <source>
        <strain evidence="3">CBS432</strain>
    </source>
</reference>
<dbReference type="VEuPathDB" id="FungiDB:SPAR_K01850"/>
<dbReference type="RefSeq" id="XP_033767600.1">
    <property type="nucleotide sequence ID" value="XM_033911709.1"/>
</dbReference>